<dbReference type="Ensembl" id="ENSPNAT00000036025.2">
    <property type="protein sequence ID" value="ENSPNAP00000011199.2"/>
    <property type="gene ID" value="ENSPNAG00000016872.2"/>
</dbReference>
<dbReference type="InterPro" id="IPR055409">
    <property type="entry name" value="Beta-prop_FAM234A_B"/>
</dbReference>
<protein>
    <recommendedName>
        <fullName evidence="8">FAM234A/B beta-propeller domain-containing protein</fullName>
    </recommendedName>
</protein>
<comment type="subcellular location">
    <subcellularLocation>
        <location evidence="1">Membrane</location>
        <topology evidence="1">Single-pass membrane protein</topology>
    </subcellularLocation>
</comment>
<dbReference type="GeneTree" id="ENSGT00530000063694"/>
<comment type="similarity">
    <text evidence="5">Belongs to the FAM234 family.</text>
</comment>
<gene>
    <name evidence="9" type="primary">FAM234A</name>
</gene>
<dbReference type="SUPFAM" id="SSF50998">
    <property type="entry name" value="Quinoprotein alcohol dehydrogenase-like"/>
    <property type="match status" value="1"/>
</dbReference>
<dbReference type="AlphaFoldDB" id="A0A3B4CKX9"/>
<dbReference type="PANTHER" id="PTHR21419:SF7">
    <property type="entry name" value="PROTEIN FAM234A"/>
    <property type="match status" value="1"/>
</dbReference>
<accession>A0A3B4CKX9</accession>
<evidence type="ECO:0000313" key="9">
    <source>
        <dbReference type="Ensembl" id="ENSPNAP00000011199.2"/>
    </source>
</evidence>
<dbReference type="GeneID" id="108413554"/>
<reference evidence="9" key="3">
    <citation type="submission" date="2025-09" db="UniProtKB">
        <authorList>
            <consortium name="Ensembl"/>
        </authorList>
    </citation>
    <scope>IDENTIFICATION</scope>
</reference>
<evidence type="ECO:0000313" key="10">
    <source>
        <dbReference type="Proteomes" id="UP001501920"/>
    </source>
</evidence>
<evidence type="ECO:0000256" key="1">
    <source>
        <dbReference type="ARBA" id="ARBA00004167"/>
    </source>
</evidence>
<feature type="region of interest" description="Disordered" evidence="6">
    <location>
        <begin position="1"/>
        <end position="22"/>
    </location>
</feature>
<evidence type="ECO:0000256" key="6">
    <source>
        <dbReference type="SAM" id="MobiDB-lite"/>
    </source>
</evidence>
<keyword evidence="2 7" id="KW-0812">Transmembrane</keyword>
<reference evidence="9 10" key="1">
    <citation type="submission" date="2020-10" db="EMBL/GenBank/DDBJ databases">
        <title>Pygocentrus nattereri (red-bellied piranha) genome, fPygNat1, primary haplotype.</title>
        <authorList>
            <person name="Myers G."/>
            <person name="Meyer A."/>
            <person name="Karagic N."/>
            <person name="Pippel M."/>
            <person name="Winkler S."/>
            <person name="Tracey A."/>
            <person name="Wood J."/>
            <person name="Formenti G."/>
            <person name="Howe K."/>
            <person name="Fedrigo O."/>
            <person name="Jarvis E.D."/>
        </authorList>
    </citation>
    <scope>NUCLEOTIDE SEQUENCE [LARGE SCALE GENOMIC DNA]</scope>
</reference>
<keyword evidence="4 7" id="KW-0472">Membrane</keyword>
<dbReference type="OMA" id="FMFWGLM"/>
<name>A0A3B4CKX9_PYGNA</name>
<evidence type="ECO:0000256" key="7">
    <source>
        <dbReference type="SAM" id="Phobius"/>
    </source>
</evidence>
<dbReference type="Proteomes" id="UP001501920">
    <property type="component" value="Chromosome 3"/>
</dbReference>
<dbReference type="InterPro" id="IPR045232">
    <property type="entry name" value="FAM234"/>
</dbReference>
<sequence>MSDSAERPVEAEPLKGDQVDGVSKDRGAGCGKLGMNKLTGWRTAAFLLSLFLCLIVVFAFSFILPCPLRPQYLRAWNRTLPNAATYDFLAMGDANKDKVQDVFFIYKSSEGSMNHSCSGEGLPSPCLFLLAVDGTNGETLWERPLAAELRWVECGVGGMKGKTCLVAHAKNFTALDMHTGVAVWQRLTPVNSGKLPVIIMPDLDKDGIDDIAVLSYNCTINNNTCSNAMTEMVIFSGKSGDMVGSKVDVESVLHGTRAHLQLTTASGAQYILLHTGTGLYAVGLWRLAKMAGAGLESYLKKEKSWEEKAAETGLIPLHESKSLLKVLLVKGSGDPSPSLLLLTPSTVTLFNTRTRSISWTANTSTLLSTPSFGRYNEDDVPDVVLEEDQGNRTKRVLILDGKTGRELWRASLLSWSQSPRPASVLTLNSYSVFMLWGESLTHSETSPADEERSSYLLHPRHPQVLLERSNPTQHIRSFKVVLLERGRHACYLVLSGADGEQMEEAGLAGAGAVVLTKRKIKDDVGESSVLGVGKAEGEPVPRDEEELVKEAFHRLRFSDEVK</sequence>
<evidence type="ECO:0000259" key="8">
    <source>
        <dbReference type="Pfam" id="PF23727"/>
    </source>
</evidence>
<evidence type="ECO:0000256" key="2">
    <source>
        <dbReference type="ARBA" id="ARBA00022692"/>
    </source>
</evidence>
<feature type="domain" description="FAM234A/B beta-propeller" evidence="8">
    <location>
        <begin position="76"/>
        <end position="558"/>
    </location>
</feature>
<keyword evidence="10" id="KW-1185">Reference proteome</keyword>
<dbReference type="GO" id="GO:0016020">
    <property type="term" value="C:membrane"/>
    <property type="evidence" value="ECO:0007669"/>
    <property type="project" value="UniProtKB-SubCell"/>
</dbReference>
<evidence type="ECO:0000256" key="5">
    <source>
        <dbReference type="ARBA" id="ARBA00025791"/>
    </source>
</evidence>
<feature type="transmembrane region" description="Helical" evidence="7">
    <location>
        <begin position="44"/>
        <end position="64"/>
    </location>
</feature>
<dbReference type="STRING" id="42514.ENSPNAP00000011199"/>
<reference evidence="9" key="2">
    <citation type="submission" date="2025-08" db="UniProtKB">
        <authorList>
            <consortium name="Ensembl"/>
        </authorList>
    </citation>
    <scope>IDENTIFICATION</scope>
</reference>
<dbReference type="Pfam" id="PF23727">
    <property type="entry name" value="Beta-prop_FAM234A_B"/>
    <property type="match status" value="1"/>
</dbReference>
<organism evidence="9 10">
    <name type="scientific">Pygocentrus nattereri</name>
    <name type="common">Red-bellied piranha</name>
    <dbReference type="NCBI Taxonomy" id="42514"/>
    <lineage>
        <taxon>Eukaryota</taxon>
        <taxon>Metazoa</taxon>
        <taxon>Chordata</taxon>
        <taxon>Craniata</taxon>
        <taxon>Vertebrata</taxon>
        <taxon>Euteleostomi</taxon>
        <taxon>Actinopterygii</taxon>
        <taxon>Neopterygii</taxon>
        <taxon>Teleostei</taxon>
        <taxon>Ostariophysi</taxon>
        <taxon>Characiformes</taxon>
        <taxon>Characoidei</taxon>
        <taxon>Pygocentrus</taxon>
    </lineage>
</organism>
<proteinExistence type="inferred from homology"/>
<dbReference type="PANTHER" id="PTHR21419">
    <property type="match status" value="1"/>
</dbReference>
<dbReference type="InterPro" id="IPR011047">
    <property type="entry name" value="Quinoprotein_ADH-like_sf"/>
</dbReference>
<evidence type="ECO:0000256" key="3">
    <source>
        <dbReference type="ARBA" id="ARBA00022989"/>
    </source>
</evidence>
<evidence type="ECO:0000256" key="4">
    <source>
        <dbReference type="ARBA" id="ARBA00023136"/>
    </source>
</evidence>
<keyword evidence="3 7" id="KW-1133">Transmembrane helix</keyword>
<dbReference type="RefSeq" id="XP_037393180.1">
    <property type="nucleotide sequence ID" value="XM_037537283.1"/>
</dbReference>